<keyword evidence="5 9" id="KW-1133">Transmembrane helix</keyword>
<dbReference type="Pfam" id="PF00146">
    <property type="entry name" value="NADHdh"/>
    <property type="match status" value="1"/>
</dbReference>
<dbReference type="PROSITE" id="PS00668">
    <property type="entry name" value="COMPLEX1_ND1_2"/>
    <property type="match status" value="1"/>
</dbReference>
<evidence type="ECO:0000313" key="10">
    <source>
        <dbReference type="EMBL" id="AJP00030.1"/>
    </source>
</evidence>
<dbReference type="GO" id="GO:0009060">
    <property type="term" value="P:aerobic respiration"/>
    <property type="evidence" value="ECO:0007669"/>
    <property type="project" value="TreeGrafter"/>
</dbReference>
<evidence type="ECO:0000256" key="1">
    <source>
        <dbReference type="ARBA" id="ARBA00004141"/>
    </source>
</evidence>
<name>A0A1B0QVQ0_BUGNE</name>
<dbReference type="GO" id="GO:0005743">
    <property type="term" value="C:mitochondrial inner membrane"/>
    <property type="evidence" value="ECO:0007669"/>
    <property type="project" value="UniProtKB-SubCell"/>
</dbReference>
<dbReference type="HAMAP" id="MF_01350">
    <property type="entry name" value="NDH1_NuoH"/>
    <property type="match status" value="1"/>
</dbReference>
<feature type="transmembrane region" description="Helical" evidence="9">
    <location>
        <begin position="261"/>
        <end position="278"/>
    </location>
</feature>
<evidence type="ECO:0000256" key="3">
    <source>
        <dbReference type="ARBA" id="ARBA00021009"/>
    </source>
</evidence>
<evidence type="ECO:0000256" key="6">
    <source>
        <dbReference type="ARBA" id="ARBA00023136"/>
    </source>
</evidence>
<proteinExistence type="inferred from homology"/>
<dbReference type="PANTHER" id="PTHR11432">
    <property type="entry name" value="NADH DEHYDROGENASE SUBUNIT 1"/>
    <property type="match status" value="1"/>
</dbReference>
<geneLocation type="mitochondrion" evidence="10"/>
<evidence type="ECO:0000256" key="7">
    <source>
        <dbReference type="RuleBase" id="RU000471"/>
    </source>
</evidence>
<dbReference type="PANTHER" id="PTHR11432:SF3">
    <property type="entry name" value="NADH-UBIQUINONE OXIDOREDUCTASE CHAIN 1"/>
    <property type="match status" value="1"/>
</dbReference>
<keyword evidence="7" id="KW-0520">NAD</keyword>
<feature type="transmembrane region" description="Helical" evidence="9">
    <location>
        <begin position="72"/>
        <end position="93"/>
    </location>
</feature>
<keyword evidence="4 7" id="KW-0812">Transmembrane</keyword>
<protein>
    <recommendedName>
        <fullName evidence="3 8">NADH-ubiquinone oxidoreductase chain 1</fullName>
        <ecNumber evidence="8">7.1.1.2</ecNumber>
    </recommendedName>
</protein>
<sequence>MMTINTMIKSITMFLCLALSVGFYTLMERKVLSYTQLRKGPNKAGFLGIPQPLADAMKLFTKETTKIQKSLFVLYNISPVMATSIMFIIWMLYNTPANQNTIVKLSIMLFIVISSLNVYTIMLSGWASNSKYALLGALRAVAQTISYEISMALLIMSILLISLNFNMEKTSFSQMPNLWMMFILPLIFSAWMITMLAETNRSPFDLAEGESELVSGFNIEYGSGEFALLFIAEYGSILFITVLTSTLMLKGKFESINITQMVKIMTLAFIFLWVRATFPRMRYDTLMSLTWKTFLTLTICSVTMLVPHNNM</sequence>
<evidence type="ECO:0000256" key="4">
    <source>
        <dbReference type="ARBA" id="ARBA00022692"/>
    </source>
</evidence>
<dbReference type="AlphaFoldDB" id="A0A1B0QVQ0"/>
<accession>A0A1B0QVQ0</accession>
<comment type="catalytic activity">
    <reaction evidence="8">
        <text>a ubiquinone + NADH + 5 H(+)(in) = a ubiquinol + NAD(+) + 4 H(+)(out)</text>
        <dbReference type="Rhea" id="RHEA:29091"/>
        <dbReference type="Rhea" id="RHEA-COMP:9565"/>
        <dbReference type="Rhea" id="RHEA-COMP:9566"/>
        <dbReference type="ChEBI" id="CHEBI:15378"/>
        <dbReference type="ChEBI" id="CHEBI:16389"/>
        <dbReference type="ChEBI" id="CHEBI:17976"/>
        <dbReference type="ChEBI" id="CHEBI:57540"/>
        <dbReference type="ChEBI" id="CHEBI:57945"/>
        <dbReference type="EC" id="7.1.1.2"/>
    </reaction>
</comment>
<comment type="similarity">
    <text evidence="2 7">Belongs to the complex I subunit 1 family.</text>
</comment>
<organism evidence="10">
    <name type="scientific">Bugula neritina</name>
    <name type="common">Brown bryozoan</name>
    <name type="synonym">Sertularia neritina</name>
    <dbReference type="NCBI Taxonomy" id="10212"/>
    <lineage>
        <taxon>Eukaryota</taxon>
        <taxon>Metazoa</taxon>
        <taxon>Spiralia</taxon>
        <taxon>Lophotrochozoa</taxon>
        <taxon>Bryozoa</taxon>
        <taxon>Gymnolaemata</taxon>
        <taxon>Cheilostomatida</taxon>
        <taxon>Flustrina</taxon>
        <taxon>Buguloidea</taxon>
        <taxon>Bugulidae</taxon>
        <taxon>Bugula</taxon>
    </lineage>
</organism>
<dbReference type="EMBL" id="KM983335">
    <property type="protein sequence ID" value="AJP00030.1"/>
    <property type="molecule type" value="Genomic_DNA"/>
</dbReference>
<feature type="transmembrane region" description="Helical" evidence="9">
    <location>
        <begin position="178"/>
        <end position="197"/>
    </location>
</feature>
<evidence type="ECO:0000256" key="5">
    <source>
        <dbReference type="ARBA" id="ARBA00022989"/>
    </source>
</evidence>
<comment type="subcellular location">
    <subcellularLocation>
        <location evidence="1">Membrane</location>
        <topology evidence="1">Multi-pass membrane protein</topology>
    </subcellularLocation>
    <subcellularLocation>
        <location evidence="7">Mitochondrion inner membrane</location>
        <topology evidence="7">Multi-pass membrane protein</topology>
    </subcellularLocation>
</comment>
<dbReference type="InterPro" id="IPR001694">
    <property type="entry name" value="NADH_UbQ_OxRdtase_su1/FPO"/>
</dbReference>
<dbReference type="GO" id="GO:0008137">
    <property type="term" value="F:NADH dehydrogenase (ubiquinone) activity"/>
    <property type="evidence" value="ECO:0007669"/>
    <property type="project" value="UniProtKB-EC"/>
</dbReference>
<evidence type="ECO:0000256" key="9">
    <source>
        <dbReference type="SAM" id="Phobius"/>
    </source>
</evidence>
<dbReference type="EC" id="7.1.1.2" evidence="8"/>
<keyword evidence="8 10" id="KW-0496">Mitochondrion</keyword>
<keyword evidence="6 9" id="KW-0472">Membrane</keyword>
<reference evidence="10" key="1">
    <citation type="journal article" date="2016" name="Mar. Freshw. Res.">
        <title>Comparative mitogenomic analyses reveal cryptic diversity of the bryozoan Bugula neritina Linnaeus, 1758, in the Yellow Sea.</title>
        <authorList>
            <person name="Shen X."/>
            <person name="Tian M."/>
            <person name="Chu K.H."/>
            <person name="Wang J.F."/>
            <person name="Chen S."/>
            <person name="Liu H.L."/>
            <person name="Zhao X.H."/>
            <person name="Zhao F.Q."/>
        </authorList>
    </citation>
    <scope>NUCLEOTIDE SEQUENCE</scope>
</reference>
<feature type="transmembrane region" description="Helical" evidence="9">
    <location>
        <begin position="226"/>
        <end position="249"/>
    </location>
</feature>
<evidence type="ECO:0000256" key="2">
    <source>
        <dbReference type="ARBA" id="ARBA00010535"/>
    </source>
</evidence>
<feature type="transmembrane region" description="Helical" evidence="9">
    <location>
        <begin position="147"/>
        <end position="166"/>
    </location>
</feature>
<feature type="transmembrane region" description="Helical" evidence="9">
    <location>
        <begin position="290"/>
        <end position="307"/>
    </location>
</feature>
<dbReference type="GO" id="GO:0003954">
    <property type="term" value="F:NADH dehydrogenase activity"/>
    <property type="evidence" value="ECO:0007669"/>
    <property type="project" value="TreeGrafter"/>
</dbReference>
<gene>
    <name evidence="10" type="primary">ND1</name>
</gene>
<dbReference type="PROSITE" id="PS00667">
    <property type="entry name" value="COMPLEX1_ND1_1"/>
    <property type="match status" value="1"/>
</dbReference>
<dbReference type="InterPro" id="IPR018086">
    <property type="entry name" value="NADH_UbQ_OxRdtase_su1_CS"/>
</dbReference>
<feature type="transmembrane region" description="Helical" evidence="9">
    <location>
        <begin position="105"/>
        <end position="127"/>
    </location>
</feature>
<keyword evidence="8" id="KW-0830">Ubiquinone</keyword>
<evidence type="ECO:0000256" key="8">
    <source>
        <dbReference type="RuleBase" id="RU000473"/>
    </source>
</evidence>